<keyword evidence="3" id="KW-0963">Cytoplasm</keyword>
<comment type="subcellular location">
    <subcellularLocation>
        <location evidence="3">Cytoplasm</location>
    </subcellularLocation>
</comment>
<dbReference type="Gene3D" id="2.30.22.10">
    <property type="entry name" value="Head domain of nucleotide exchange factor GrpE"/>
    <property type="match status" value="1"/>
</dbReference>
<comment type="similarity">
    <text evidence="1 3 5">Belongs to the GrpE family.</text>
</comment>
<sequence length="249" mass="27471">MQTEETQFQQKFEETCDAQENINAAANDADNAFLDENVDAQNEQNTCECKSCECESCECEPCECESSVDVKALMTENEQLKAQIEALANKHKDDTDLLKRALAESENQKKRIEADVEREKKYGNEKILKALLPVVDSLELALKHSNHDDPAVKPTIEGVQNTVTLLLKELSHFGVEVSDPEGLEFDPNIHQAISMAPSAQVKANHVLSVMQKGYILNGRVVRPAMVIVSSGAPASTAEEDKKNSINIEA</sequence>
<accession>A0ABS7DES1</accession>
<dbReference type="NCBIfam" id="NF010748">
    <property type="entry name" value="PRK14150.1"/>
    <property type="match status" value="1"/>
</dbReference>
<dbReference type="PANTHER" id="PTHR21237:SF23">
    <property type="entry name" value="GRPE PROTEIN HOMOLOG, MITOCHONDRIAL"/>
    <property type="match status" value="1"/>
</dbReference>
<comment type="caution">
    <text evidence="7">The sequence shown here is derived from an EMBL/GenBank/DDBJ whole genome shotgun (WGS) entry which is preliminary data.</text>
</comment>
<organism evidence="7 8">
    <name type="scientific">Succinivibrio faecicola</name>
    <dbReference type="NCBI Taxonomy" id="2820300"/>
    <lineage>
        <taxon>Bacteria</taxon>
        <taxon>Pseudomonadati</taxon>
        <taxon>Pseudomonadota</taxon>
        <taxon>Gammaproteobacteria</taxon>
        <taxon>Aeromonadales</taxon>
        <taxon>Succinivibrionaceae</taxon>
        <taxon>Succinivibrio</taxon>
    </lineage>
</organism>
<protein>
    <recommendedName>
        <fullName evidence="3 4">Protein GrpE</fullName>
    </recommendedName>
    <alternativeName>
        <fullName evidence="3">HSP-70 cofactor</fullName>
    </alternativeName>
</protein>
<feature type="coiled-coil region" evidence="6">
    <location>
        <begin position="70"/>
        <end position="122"/>
    </location>
</feature>
<dbReference type="InterPro" id="IPR009012">
    <property type="entry name" value="GrpE_head"/>
</dbReference>
<evidence type="ECO:0000256" key="5">
    <source>
        <dbReference type="RuleBase" id="RU004478"/>
    </source>
</evidence>
<comment type="subunit">
    <text evidence="3">Homodimer.</text>
</comment>
<keyword evidence="8" id="KW-1185">Reference proteome</keyword>
<evidence type="ECO:0000256" key="6">
    <source>
        <dbReference type="SAM" id="Coils"/>
    </source>
</evidence>
<dbReference type="Gene3D" id="3.90.20.20">
    <property type="match status" value="1"/>
</dbReference>
<proteinExistence type="inferred from homology"/>
<evidence type="ECO:0000256" key="3">
    <source>
        <dbReference type="HAMAP-Rule" id="MF_01151"/>
    </source>
</evidence>
<evidence type="ECO:0000313" key="7">
    <source>
        <dbReference type="EMBL" id="MBW7569799.1"/>
    </source>
</evidence>
<dbReference type="InterPro" id="IPR013805">
    <property type="entry name" value="GrpE_CC"/>
</dbReference>
<reference evidence="7 8" key="1">
    <citation type="submission" date="2021-03" db="EMBL/GenBank/DDBJ databases">
        <title>Succinivibrio sp. nov. isolated from feces of cow.</title>
        <authorList>
            <person name="Choi J.-Y."/>
        </authorList>
    </citation>
    <scope>NUCLEOTIDE SEQUENCE [LARGE SCALE GENOMIC DNA]</scope>
    <source>
        <strain evidence="7 8">AGMB01872</strain>
    </source>
</reference>
<dbReference type="HAMAP" id="MF_01151">
    <property type="entry name" value="GrpE"/>
    <property type="match status" value="1"/>
</dbReference>
<keyword evidence="3 4" id="KW-0346">Stress response</keyword>
<keyword evidence="2 3" id="KW-0143">Chaperone</keyword>
<evidence type="ECO:0000313" key="8">
    <source>
        <dbReference type="Proteomes" id="UP000731465"/>
    </source>
</evidence>
<dbReference type="SUPFAM" id="SSF58014">
    <property type="entry name" value="Coiled-coil domain of nucleotide exchange factor GrpE"/>
    <property type="match status" value="1"/>
</dbReference>
<dbReference type="PANTHER" id="PTHR21237">
    <property type="entry name" value="GRPE PROTEIN"/>
    <property type="match status" value="1"/>
</dbReference>
<evidence type="ECO:0000256" key="4">
    <source>
        <dbReference type="RuleBase" id="RU000639"/>
    </source>
</evidence>
<name>A0ABS7DES1_9GAMM</name>
<dbReference type="PRINTS" id="PR00773">
    <property type="entry name" value="GRPEPROTEIN"/>
</dbReference>
<keyword evidence="6" id="KW-0175">Coiled coil</keyword>
<evidence type="ECO:0000256" key="2">
    <source>
        <dbReference type="ARBA" id="ARBA00023186"/>
    </source>
</evidence>
<dbReference type="PROSITE" id="PS01071">
    <property type="entry name" value="GRPE"/>
    <property type="match status" value="1"/>
</dbReference>
<evidence type="ECO:0000256" key="1">
    <source>
        <dbReference type="ARBA" id="ARBA00009054"/>
    </source>
</evidence>
<dbReference type="CDD" id="cd00446">
    <property type="entry name" value="GrpE"/>
    <property type="match status" value="1"/>
</dbReference>
<dbReference type="SUPFAM" id="SSF51064">
    <property type="entry name" value="Head domain of nucleotide exchange factor GrpE"/>
    <property type="match status" value="1"/>
</dbReference>
<dbReference type="Pfam" id="PF01025">
    <property type="entry name" value="GrpE"/>
    <property type="match status" value="1"/>
</dbReference>
<dbReference type="RefSeq" id="WP_219936853.1">
    <property type="nucleotide sequence ID" value="NZ_JAGFNY010000005.1"/>
</dbReference>
<dbReference type="Proteomes" id="UP000731465">
    <property type="component" value="Unassembled WGS sequence"/>
</dbReference>
<gene>
    <name evidence="3 7" type="primary">grpE</name>
    <name evidence="7" type="ORF">J5V48_02710</name>
</gene>
<dbReference type="EMBL" id="JAGFNY010000005">
    <property type="protein sequence ID" value="MBW7569799.1"/>
    <property type="molecule type" value="Genomic_DNA"/>
</dbReference>
<dbReference type="InterPro" id="IPR000740">
    <property type="entry name" value="GrpE"/>
</dbReference>
<comment type="function">
    <text evidence="3 4">Participates actively in the response to hyperosmotic and heat shock by preventing the aggregation of stress-denatured proteins, in association with DnaK and GrpE. It is the nucleotide exchange factor for DnaK and may function as a thermosensor. Unfolded proteins bind initially to DnaJ; upon interaction with the DnaJ-bound protein, DnaK hydrolyzes its bound ATP, resulting in the formation of a stable complex. GrpE releases ADP from DnaK; ATP binding to DnaK triggers the release of the substrate protein, thus completing the reaction cycle. Several rounds of ATP-dependent interactions between DnaJ, DnaK and GrpE are required for fully efficient folding.</text>
</comment>